<dbReference type="Pfam" id="PF01863">
    <property type="entry name" value="YgjP-like"/>
    <property type="match status" value="1"/>
</dbReference>
<evidence type="ECO:0000313" key="3">
    <source>
        <dbReference type="Proteomes" id="UP001500279"/>
    </source>
</evidence>
<proteinExistence type="predicted"/>
<protein>
    <submittedName>
        <fullName evidence="2">M48 family metallopeptidase</fullName>
    </submittedName>
</protein>
<feature type="domain" description="YgjP-like metallopeptidase" evidence="1">
    <location>
        <begin position="97"/>
        <end position="154"/>
    </location>
</feature>
<sequence>MSTPVSLIPQYLGGYPASLQAQALKLAEQGRLGTVLESRYPEAHTVRTDAALYAYVQDIKARGMRQSSPVSMVVYDTKLKVLSQALGTHTRISRVQGGKLKAKREIRIASLFKDAPADFLRMIVVHELAHLREAEHDKAFYSLCEHLAPDYHQLEFDTRLWLLQRALAGKPKPAVES</sequence>
<accession>A0ABN1JIB6</accession>
<dbReference type="PANTHER" id="PTHR30399:SF1">
    <property type="entry name" value="UTP PYROPHOSPHATASE"/>
    <property type="match status" value="1"/>
</dbReference>
<dbReference type="InterPro" id="IPR002725">
    <property type="entry name" value="YgjP-like_metallopeptidase"/>
</dbReference>
<dbReference type="PANTHER" id="PTHR30399">
    <property type="entry name" value="UNCHARACTERIZED PROTEIN YGJP"/>
    <property type="match status" value="1"/>
</dbReference>
<comment type="caution">
    <text evidence="2">The sequence shown here is derived from an EMBL/GenBank/DDBJ whole genome shotgun (WGS) entry which is preliminary data.</text>
</comment>
<dbReference type="Gene3D" id="3.30.2010.10">
    <property type="entry name" value="Metalloproteases ('zincins'), catalytic domain"/>
    <property type="match status" value="1"/>
</dbReference>
<evidence type="ECO:0000259" key="1">
    <source>
        <dbReference type="Pfam" id="PF01863"/>
    </source>
</evidence>
<name>A0ABN1JIB6_9BURK</name>
<organism evidence="2 3">
    <name type="scientific">Ideonella azotifigens</name>
    <dbReference type="NCBI Taxonomy" id="513160"/>
    <lineage>
        <taxon>Bacteria</taxon>
        <taxon>Pseudomonadati</taxon>
        <taxon>Pseudomonadota</taxon>
        <taxon>Betaproteobacteria</taxon>
        <taxon>Burkholderiales</taxon>
        <taxon>Sphaerotilaceae</taxon>
        <taxon>Ideonella</taxon>
    </lineage>
</organism>
<dbReference type="RefSeq" id="WP_141289596.1">
    <property type="nucleotide sequence ID" value="NZ_BAAAEW010000002.1"/>
</dbReference>
<keyword evidence="3" id="KW-1185">Reference proteome</keyword>
<evidence type="ECO:0000313" key="2">
    <source>
        <dbReference type="EMBL" id="GAA0740084.1"/>
    </source>
</evidence>
<gene>
    <name evidence="2" type="ORF">GCM10009107_01380</name>
</gene>
<dbReference type="InterPro" id="IPR053136">
    <property type="entry name" value="UTP_pyrophosphatase-like"/>
</dbReference>
<dbReference type="Proteomes" id="UP001500279">
    <property type="component" value="Unassembled WGS sequence"/>
</dbReference>
<dbReference type="EMBL" id="BAAAEW010000002">
    <property type="protein sequence ID" value="GAA0740084.1"/>
    <property type="molecule type" value="Genomic_DNA"/>
</dbReference>
<reference evidence="2 3" key="1">
    <citation type="journal article" date="2019" name="Int. J. Syst. Evol. Microbiol.">
        <title>The Global Catalogue of Microorganisms (GCM) 10K type strain sequencing project: providing services to taxonomists for standard genome sequencing and annotation.</title>
        <authorList>
            <consortium name="The Broad Institute Genomics Platform"/>
            <consortium name="The Broad Institute Genome Sequencing Center for Infectious Disease"/>
            <person name="Wu L."/>
            <person name="Ma J."/>
        </authorList>
    </citation>
    <scope>NUCLEOTIDE SEQUENCE [LARGE SCALE GENOMIC DNA]</scope>
    <source>
        <strain evidence="2 3">JCM 15503</strain>
    </source>
</reference>
<dbReference type="CDD" id="cd07344">
    <property type="entry name" value="M48_yhfN_like"/>
    <property type="match status" value="1"/>
</dbReference>